<evidence type="ECO:0000256" key="1">
    <source>
        <dbReference type="SAM" id="Phobius"/>
    </source>
</evidence>
<dbReference type="EMBL" id="SKBU01000023">
    <property type="protein sequence ID" value="TCJ15571.1"/>
    <property type="molecule type" value="Genomic_DNA"/>
</dbReference>
<evidence type="ECO:0000313" key="3">
    <source>
        <dbReference type="EMBL" id="TCJ15571.1"/>
    </source>
</evidence>
<feature type="transmembrane region" description="Helical" evidence="1">
    <location>
        <begin position="172"/>
        <end position="194"/>
    </location>
</feature>
<organism evidence="3 4">
    <name type="scientific">Rubrobacter taiwanensis</name>
    <dbReference type="NCBI Taxonomy" id="185139"/>
    <lineage>
        <taxon>Bacteria</taxon>
        <taxon>Bacillati</taxon>
        <taxon>Actinomycetota</taxon>
        <taxon>Rubrobacteria</taxon>
        <taxon>Rubrobacterales</taxon>
        <taxon>Rubrobacteraceae</taxon>
        <taxon>Rubrobacter</taxon>
    </lineage>
</organism>
<sequence>MRLREFIHRLHENPMLVIGLQLAAGLTLALTLLLGFESLAEEVFEGETHRLDEAILNWIHTTFPPHLEPLMLAVTALGYYWFVGILLAIAAPALYLRGLRFSAALLTISTAGSMVITTALKALYQRARPELFQTDYVASFYSFPSGHATISVGFYGVLTIIIASRLRGASRWAICTLGLTLMMAIGFSRLYLGVHYPSDILAGYLTAGFWAATAASTLYTWRLLRTVKTRKH</sequence>
<dbReference type="Proteomes" id="UP000295244">
    <property type="component" value="Unassembled WGS sequence"/>
</dbReference>
<dbReference type="SUPFAM" id="SSF48317">
    <property type="entry name" value="Acid phosphatase/Vanadium-dependent haloperoxidase"/>
    <property type="match status" value="1"/>
</dbReference>
<dbReference type="PANTHER" id="PTHR14969">
    <property type="entry name" value="SPHINGOSINE-1-PHOSPHATE PHOSPHOHYDROLASE"/>
    <property type="match status" value="1"/>
</dbReference>
<dbReference type="InterPro" id="IPR036938">
    <property type="entry name" value="PAP2/HPO_sf"/>
</dbReference>
<feature type="transmembrane region" description="Helical" evidence="1">
    <location>
        <begin position="103"/>
        <end position="124"/>
    </location>
</feature>
<gene>
    <name evidence="3" type="ORF">E0L93_12130</name>
</gene>
<proteinExistence type="predicted"/>
<dbReference type="CDD" id="cd03392">
    <property type="entry name" value="PAP2_like_2"/>
    <property type="match status" value="1"/>
</dbReference>
<name>A0A4R1BEM2_9ACTN</name>
<feature type="transmembrane region" description="Helical" evidence="1">
    <location>
        <begin position="200"/>
        <end position="221"/>
    </location>
</feature>
<dbReference type="SMART" id="SM00014">
    <property type="entry name" value="acidPPc"/>
    <property type="match status" value="1"/>
</dbReference>
<dbReference type="Pfam" id="PF01569">
    <property type="entry name" value="PAP2"/>
    <property type="match status" value="1"/>
</dbReference>
<keyword evidence="4" id="KW-1185">Reference proteome</keyword>
<evidence type="ECO:0000313" key="4">
    <source>
        <dbReference type="Proteomes" id="UP000295244"/>
    </source>
</evidence>
<comment type="caution">
    <text evidence="3">The sequence shown here is derived from an EMBL/GenBank/DDBJ whole genome shotgun (WGS) entry which is preliminary data.</text>
</comment>
<feature type="transmembrane region" description="Helical" evidence="1">
    <location>
        <begin position="144"/>
        <end position="163"/>
    </location>
</feature>
<keyword evidence="1" id="KW-0812">Transmembrane</keyword>
<feature type="domain" description="Phosphatidic acid phosphatase type 2/haloperoxidase" evidence="2">
    <location>
        <begin position="99"/>
        <end position="215"/>
    </location>
</feature>
<feature type="transmembrane region" description="Helical" evidence="1">
    <location>
        <begin position="70"/>
        <end position="96"/>
    </location>
</feature>
<dbReference type="PANTHER" id="PTHR14969:SF13">
    <property type="entry name" value="AT30094P"/>
    <property type="match status" value="1"/>
</dbReference>
<accession>A0A4R1BEM2</accession>
<dbReference type="OrthoDB" id="5289372at2"/>
<keyword evidence="1" id="KW-1133">Transmembrane helix</keyword>
<keyword evidence="1" id="KW-0472">Membrane</keyword>
<dbReference type="RefSeq" id="WP_132692301.1">
    <property type="nucleotide sequence ID" value="NZ_SKBU01000023.1"/>
</dbReference>
<dbReference type="AlphaFoldDB" id="A0A4R1BEM2"/>
<protein>
    <submittedName>
        <fullName evidence="3">Phosphatase PAP2 family protein</fullName>
    </submittedName>
</protein>
<dbReference type="InterPro" id="IPR000326">
    <property type="entry name" value="PAP2/HPO"/>
</dbReference>
<reference evidence="3 4" key="1">
    <citation type="submission" date="2019-03" db="EMBL/GenBank/DDBJ databases">
        <title>Whole genome sequence of a novel Rubrobacter taiwanensis strain, isolated from Yellowstone National Park.</title>
        <authorList>
            <person name="Freed S."/>
            <person name="Ramaley R.F."/>
            <person name="Kyndt J.A."/>
        </authorList>
    </citation>
    <scope>NUCLEOTIDE SEQUENCE [LARGE SCALE GENOMIC DNA]</scope>
    <source>
        <strain evidence="3 4">Yellowstone</strain>
    </source>
</reference>
<evidence type="ECO:0000259" key="2">
    <source>
        <dbReference type="SMART" id="SM00014"/>
    </source>
</evidence>
<dbReference type="Gene3D" id="1.20.144.10">
    <property type="entry name" value="Phosphatidic acid phosphatase type 2/haloperoxidase"/>
    <property type="match status" value="1"/>
</dbReference>